<sequence>MDSNTLLGGRYTLSEIIGTGGMSDVYAGTDTLLGRDVAVKMMRPDLARDTTFLERFRREALNAAKLNHHAIVAVYDTGQTSEADGSVPYIVMERVRGRTLRDIIREDRPLAPEYAATVMADVADALHFSHEAGIVHRDIKPANIMITATGSVKVMDFGIARALGDATSSMTQTAAVIGTAQYLSPEQARGHSADPRSDIYASGCVLYELITGQPPFQGESPFSVAYQHVQSTPVPPSHVNSISLNPTTATNVDAIIMTAMAKTPADRYNNAADFADDLRRLANHRTPLAAQNRRAPYNPTPRPTDPSDVATTVMPAARAADGNDAYSTATPGAHAAQPRPSATSRQPQGAQAAVTPARNATTARKSGGKHASKHPEQGEEKRTALSTWLRIIWALVILAVLGIGGAVAWSYYHDNISSSRLPHIDPNDNNKISIPDVRNLTEDDAITKLEDAGFKVKTREASSADVKKGHVIDTSPAVGSQVPKGTQVTLTISTGKEQTDVPNLTGKDTQEASRLLQEAGLVLDHTVKEAPSDSVSSGRIIEQTPASGSHVAKGSTVTITVSTGPERVRVPVVAGQSIDDARGNLEGAGFKVTITEVDSIRPEGTVLRATNEGNQMPKGATIELQVSRGNQLTMPNLIGQSTSQALSALHSAGWTGGTARLTTHDQKTNDLTKINEIMTQSIPAGQAVDKDSTIDVGVGAFSFVP</sequence>
<evidence type="ECO:0000256" key="4">
    <source>
        <dbReference type="ARBA" id="ARBA00022737"/>
    </source>
</evidence>
<dbReference type="FunFam" id="1.10.510.10:FF:000021">
    <property type="entry name" value="Serine/threonine protein kinase"/>
    <property type="match status" value="1"/>
</dbReference>
<comment type="caution">
    <text evidence="15">The sequence shown here is derived from an EMBL/GenBank/DDBJ whole genome shotgun (WGS) entry which is preliminary data.</text>
</comment>
<proteinExistence type="predicted"/>
<dbReference type="SUPFAM" id="SSF56112">
    <property type="entry name" value="Protein kinase-like (PK-like)"/>
    <property type="match status" value="1"/>
</dbReference>
<feature type="binding site" evidence="10">
    <location>
        <position position="40"/>
    </location>
    <ligand>
        <name>ATP</name>
        <dbReference type="ChEBI" id="CHEBI:30616"/>
    </ligand>
</feature>
<dbReference type="PANTHER" id="PTHR43289:SF6">
    <property type="entry name" value="SERINE_THREONINE-PROTEIN KINASE NEKL-3"/>
    <property type="match status" value="1"/>
</dbReference>
<evidence type="ECO:0000256" key="3">
    <source>
        <dbReference type="ARBA" id="ARBA00022679"/>
    </source>
</evidence>
<dbReference type="EMBL" id="QFRA01000024">
    <property type="protein sequence ID" value="PZR03998.1"/>
    <property type="molecule type" value="Genomic_DNA"/>
</dbReference>
<feature type="region of interest" description="Disordered" evidence="11">
    <location>
        <begin position="322"/>
        <end position="380"/>
    </location>
</feature>
<evidence type="ECO:0000256" key="7">
    <source>
        <dbReference type="ARBA" id="ARBA00022840"/>
    </source>
</evidence>
<evidence type="ECO:0000313" key="15">
    <source>
        <dbReference type="EMBL" id="PZR03998.1"/>
    </source>
</evidence>
<keyword evidence="7 10" id="KW-0067">ATP-binding</keyword>
<evidence type="ECO:0000256" key="11">
    <source>
        <dbReference type="SAM" id="MobiDB-lite"/>
    </source>
</evidence>
<dbReference type="PROSITE" id="PS50011">
    <property type="entry name" value="PROTEIN_KINASE_DOM"/>
    <property type="match status" value="1"/>
</dbReference>
<evidence type="ECO:0000256" key="10">
    <source>
        <dbReference type="PROSITE-ProRule" id="PRU10141"/>
    </source>
</evidence>
<evidence type="ECO:0000259" key="13">
    <source>
        <dbReference type="PROSITE" id="PS50011"/>
    </source>
</evidence>
<dbReference type="Gene3D" id="1.10.510.10">
    <property type="entry name" value="Transferase(Phosphotransferase) domain 1"/>
    <property type="match status" value="1"/>
</dbReference>
<feature type="region of interest" description="Disordered" evidence="11">
    <location>
        <begin position="285"/>
        <end position="309"/>
    </location>
</feature>
<keyword evidence="12" id="KW-1133">Transmembrane helix</keyword>
<dbReference type="Gene3D" id="3.30.200.20">
    <property type="entry name" value="Phosphorylase Kinase, domain 1"/>
    <property type="match status" value="1"/>
</dbReference>
<keyword evidence="3" id="KW-0808">Transferase</keyword>
<dbReference type="AlphaFoldDB" id="A0A2W5U5D4"/>
<evidence type="ECO:0000256" key="8">
    <source>
        <dbReference type="ARBA" id="ARBA00047899"/>
    </source>
</evidence>
<dbReference type="GO" id="GO:0005524">
    <property type="term" value="F:ATP binding"/>
    <property type="evidence" value="ECO:0007669"/>
    <property type="project" value="UniProtKB-UniRule"/>
</dbReference>
<dbReference type="GO" id="GO:0004674">
    <property type="term" value="F:protein serine/threonine kinase activity"/>
    <property type="evidence" value="ECO:0007669"/>
    <property type="project" value="UniProtKB-KW"/>
</dbReference>
<evidence type="ECO:0000256" key="1">
    <source>
        <dbReference type="ARBA" id="ARBA00012513"/>
    </source>
</evidence>
<evidence type="ECO:0000313" key="16">
    <source>
        <dbReference type="Proteomes" id="UP000249432"/>
    </source>
</evidence>
<protein>
    <recommendedName>
        <fullName evidence="1">non-specific serine/threonine protein kinase</fullName>
        <ecNumber evidence="1">2.7.11.1</ecNumber>
    </recommendedName>
</protein>
<dbReference type="PANTHER" id="PTHR43289">
    <property type="entry name" value="MITOGEN-ACTIVATED PROTEIN KINASE KINASE KINASE 20-RELATED"/>
    <property type="match status" value="1"/>
</dbReference>
<feature type="domain" description="PASTA" evidence="14">
    <location>
        <begin position="629"/>
        <end position="700"/>
    </location>
</feature>
<dbReference type="Proteomes" id="UP000249432">
    <property type="component" value="Unassembled WGS sequence"/>
</dbReference>
<dbReference type="GO" id="GO:0045717">
    <property type="term" value="P:negative regulation of fatty acid biosynthetic process"/>
    <property type="evidence" value="ECO:0007669"/>
    <property type="project" value="UniProtKB-ARBA"/>
</dbReference>
<dbReference type="SMART" id="SM00220">
    <property type="entry name" value="S_TKc"/>
    <property type="match status" value="1"/>
</dbReference>
<dbReference type="SMART" id="SM00740">
    <property type="entry name" value="PASTA"/>
    <property type="match status" value="4"/>
</dbReference>
<name>A0A2W5U5D4_9CORY</name>
<dbReference type="PROSITE" id="PS00108">
    <property type="entry name" value="PROTEIN_KINASE_ST"/>
    <property type="match status" value="1"/>
</dbReference>
<dbReference type="Pfam" id="PF03793">
    <property type="entry name" value="PASTA"/>
    <property type="match status" value="4"/>
</dbReference>
<dbReference type="InterPro" id="IPR000719">
    <property type="entry name" value="Prot_kinase_dom"/>
</dbReference>
<dbReference type="FunFam" id="3.30.200.20:FF:000035">
    <property type="entry name" value="Serine/threonine protein kinase Stk1"/>
    <property type="match status" value="1"/>
</dbReference>
<feature type="domain" description="PASTA" evidence="14">
    <location>
        <begin position="495"/>
        <end position="563"/>
    </location>
</feature>
<dbReference type="InterPro" id="IPR008271">
    <property type="entry name" value="Ser/Thr_kinase_AS"/>
</dbReference>
<evidence type="ECO:0000259" key="14">
    <source>
        <dbReference type="PROSITE" id="PS51178"/>
    </source>
</evidence>
<comment type="catalytic activity">
    <reaction evidence="8">
        <text>L-threonyl-[protein] + ATP = O-phospho-L-threonyl-[protein] + ADP + H(+)</text>
        <dbReference type="Rhea" id="RHEA:46608"/>
        <dbReference type="Rhea" id="RHEA-COMP:11060"/>
        <dbReference type="Rhea" id="RHEA-COMP:11605"/>
        <dbReference type="ChEBI" id="CHEBI:15378"/>
        <dbReference type="ChEBI" id="CHEBI:30013"/>
        <dbReference type="ChEBI" id="CHEBI:30616"/>
        <dbReference type="ChEBI" id="CHEBI:61977"/>
        <dbReference type="ChEBI" id="CHEBI:456216"/>
        <dbReference type="EC" id="2.7.11.1"/>
    </reaction>
</comment>
<feature type="domain" description="Protein kinase" evidence="13">
    <location>
        <begin position="11"/>
        <end position="279"/>
    </location>
</feature>
<dbReference type="NCBIfam" id="NF033483">
    <property type="entry name" value="PknB_PASTA_kin"/>
    <property type="match status" value="1"/>
</dbReference>
<accession>A0A2W5U5D4</accession>
<feature type="compositionally biased region" description="Polar residues" evidence="11">
    <location>
        <begin position="340"/>
        <end position="349"/>
    </location>
</feature>
<dbReference type="InterPro" id="IPR011009">
    <property type="entry name" value="Kinase-like_dom_sf"/>
</dbReference>
<dbReference type="PROSITE" id="PS51178">
    <property type="entry name" value="PASTA"/>
    <property type="match status" value="4"/>
</dbReference>
<comment type="catalytic activity">
    <reaction evidence="9">
        <text>L-seryl-[protein] + ATP = O-phospho-L-seryl-[protein] + ADP + H(+)</text>
        <dbReference type="Rhea" id="RHEA:17989"/>
        <dbReference type="Rhea" id="RHEA-COMP:9863"/>
        <dbReference type="Rhea" id="RHEA-COMP:11604"/>
        <dbReference type="ChEBI" id="CHEBI:15378"/>
        <dbReference type="ChEBI" id="CHEBI:29999"/>
        <dbReference type="ChEBI" id="CHEBI:30616"/>
        <dbReference type="ChEBI" id="CHEBI:83421"/>
        <dbReference type="ChEBI" id="CHEBI:456216"/>
        <dbReference type="EC" id="2.7.11.1"/>
    </reaction>
</comment>
<dbReference type="Gene3D" id="3.30.10.20">
    <property type="match status" value="4"/>
</dbReference>
<dbReference type="RefSeq" id="WP_303735282.1">
    <property type="nucleotide sequence ID" value="NZ_CAKZHK010000004.1"/>
</dbReference>
<dbReference type="PROSITE" id="PS00107">
    <property type="entry name" value="PROTEIN_KINASE_ATP"/>
    <property type="match status" value="1"/>
</dbReference>
<dbReference type="CDD" id="cd06577">
    <property type="entry name" value="PASTA_pknB"/>
    <property type="match status" value="4"/>
</dbReference>
<evidence type="ECO:0000256" key="12">
    <source>
        <dbReference type="SAM" id="Phobius"/>
    </source>
</evidence>
<feature type="transmembrane region" description="Helical" evidence="12">
    <location>
        <begin position="391"/>
        <end position="412"/>
    </location>
</feature>
<keyword evidence="4" id="KW-0677">Repeat</keyword>
<feature type="domain" description="PASTA" evidence="14">
    <location>
        <begin position="428"/>
        <end position="494"/>
    </location>
</feature>
<reference evidence="15 16" key="1">
    <citation type="submission" date="2017-08" db="EMBL/GenBank/DDBJ databases">
        <title>Infants hospitalized years apart are colonized by the same room-sourced microbial strains.</title>
        <authorList>
            <person name="Brooks B."/>
            <person name="Olm M.R."/>
            <person name="Firek B.A."/>
            <person name="Baker R."/>
            <person name="Thomas B.C."/>
            <person name="Morowitz M.J."/>
            <person name="Banfield J.F."/>
        </authorList>
    </citation>
    <scope>NUCLEOTIDE SEQUENCE [LARGE SCALE GENOMIC DNA]</scope>
    <source>
        <strain evidence="15">S2_003_000_R1_3</strain>
    </source>
</reference>
<dbReference type="Pfam" id="PF00069">
    <property type="entry name" value="Pkinase"/>
    <property type="match status" value="1"/>
</dbReference>
<dbReference type="InterPro" id="IPR017441">
    <property type="entry name" value="Protein_kinase_ATP_BS"/>
</dbReference>
<gene>
    <name evidence="15" type="primary">pknB</name>
    <name evidence="15" type="ORF">DI525_08415</name>
</gene>
<evidence type="ECO:0000256" key="2">
    <source>
        <dbReference type="ARBA" id="ARBA00022527"/>
    </source>
</evidence>
<evidence type="ECO:0000256" key="9">
    <source>
        <dbReference type="ARBA" id="ARBA00048679"/>
    </source>
</evidence>
<keyword evidence="5 10" id="KW-0547">Nucleotide-binding</keyword>
<keyword evidence="12" id="KW-0472">Membrane</keyword>
<evidence type="ECO:0000256" key="6">
    <source>
        <dbReference type="ARBA" id="ARBA00022777"/>
    </source>
</evidence>
<dbReference type="InterPro" id="IPR005543">
    <property type="entry name" value="PASTA_dom"/>
</dbReference>
<dbReference type="EC" id="2.7.11.1" evidence="1"/>
<organism evidence="15 16">
    <name type="scientific">Corynebacterium kroppenstedtii</name>
    <dbReference type="NCBI Taxonomy" id="161879"/>
    <lineage>
        <taxon>Bacteria</taxon>
        <taxon>Bacillati</taxon>
        <taxon>Actinomycetota</taxon>
        <taxon>Actinomycetes</taxon>
        <taxon>Mycobacteriales</taxon>
        <taxon>Corynebacteriaceae</taxon>
        <taxon>Corynebacterium</taxon>
    </lineage>
</organism>
<keyword evidence="2" id="KW-0723">Serine/threonine-protein kinase</keyword>
<evidence type="ECO:0000256" key="5">
    <source>
        <dbReference type="ARBA" id="ARBA00022741"/>
    </source>
</evidence>
<keyword evidence="6 15" id="KW-0418">Kinase</keyword>
<dbReference type="CDD" id="cd14014">
    <property type="entry name" value="STKc_PknB_like"/>
    <property type="match status" value="1"/>
</dbReference>
<feature type="domain" description="PASTA" evidence="14">
    <location>
        <begin position="564"/>
        <end position="628"/>
    </location>
</feature>
<keyword evidence="12" id="KW-0812">Transmembrane</keyword>